<dbReference type="HOGENOM" id="CLU_2689714_0_0_1"/>
<evidence type="ECO:0000256" key="1">
    <source>
        <dbReference type="SAM" id="MobiDB-lite"/>
    </source>
</evidence>
<name>F9X509_ZYMTI</name>
<reference evidence="2 3" key="1">
    <citation type="journal article" date="2011" name="PLoS Genet.">
        <title>Finished genome of the fungal wheat pathogen Mycosphaerella graminicola reveals dispensome structure, chromosome plasticity, and stealth pathogenesis.</title>
        <authorList>
            <person name="Goodwin S.B."/>
            <person name="Ben M'barek S."/>
            <person name="Dhillon B."/>
            <person name="Wittenberg A.H.J."/>
            <person name="Crane C.F."/>
            <person name="Hane J.K."/>
            <person name="Foster A.J."/>
            <person name="Van der Lee T.A.J."/>
            <person name="Grimwood J."/>
            <person name="Aerts A."/>
            <person name="Antoniw J."/>
            <person name="Bailey A."/>
            <person name="Bluhm B."/>
            <person name="Bowler J."/>
            <person name="Bristow J."/>
            <person name="van der Burgt A."/>
            <person name="Canto-Canche B."/>
            <person name="Churchill A.C.L."/>
            <person name="Conde-Ferraez L."/>
            <person name="Cools H.J."/>
            <person name="Coutinho P.M."/>
            <person name="Csukai M."/>
            <person name="Dehal P."/>
            <person name="De Wit P."/>
            <person name="Donzelli B."/>
            <person name="van de Geest H.C."/>
            <person name="van Ham R.C.H.J."/>
            <person name="Hammond-Kosack K.E."/>
            <person name="Henrissat B."/>
            <person name="Kilian A."/>
            <person name="Kobayashi A.K."/>
            <person name="Koopmann E."/>
            <person name="Kourmpetis Y."/>
            <person name="Kuzniar A."/>
            <person name="Lindquist E."/>
            <person name="Lombard V."/>
            <person name="Maliepaard C."/>
            <person name="Martins N."/>
            <person name="Mehrabi R."/>
            <person name="Nap J.P.H."/>
            <person name="Ponomarenko A."/>
            <person name="Rudd J.J."/>
            <person name="Salamov A."/>
            <person name="Schmutz J."/>
            <person name="Schouten H.J."/>
            <person name="Shapiro H."/>
            <person name="Stergiopoulos I."/>
            <person name="Torriani S.F.F."/>
            <person name="Tu H."/>
            <person name="de Vries R.P."/>
            <person name="Waalwijk C."/>
            <person name="Ware S.B."/>
            <person name="Wiebenga A."/>
            <person name="Zwiers L.-H."/>
            <person name="Oliver R.P."/>
            <person name="Grigoriev I.V."/>
            <person name="Kema G.H.J."/>
        </authorList>
    </citation>
    <scope>NUCLEOTIDE SEQUENCE [LARGE SCALE GENOMIC DNA]</scope>
    <source>
        <strain evidence="3">CBS 115943 / IPO323</strain>
    </source>
</reference>
<evidence type="ECO:0000313" key="2">
    <source>
        <dbReference type="EMBL" id="EGP88800.1"/>
    </source>
</evidence>
<dbReference type="RefSeq" id="XP_003853824.1">
    <property type="nucleotide sequence ID" value="XM_003853776.1"/>
</dbReference>
<protein>
    <submittedName>
        <fullName evidence="2">Uncharacterized protein</fullName>
    </submittedName>
</protein>
<dbReference type="KEGG" id="ztr:MYCGRDRAFT_103703"/>
<organism evidence="2 3">
    <name type="scientific">Zymoseptoria tritici (strain CBS 115943 / IPO323)</name>
    <name type="common">Speckled leaf blotch fungus</name>
    <name type="synonym">Septoria tritici</name>
    <dbReference type="NCBI Taxonomy" id="336722"/>
    <lineage>
        <taxon>Eukaryota</taxon>
        <taxon>Fungi</taxon>
        <taxon>Dikarya</taxon>
        <taxon>Ascomycota</taxon>
        <taxon>Pezizomycotina</taxon>
        <taxon>Dothideomycetes</taxon>
        <taxon>Dothideomycetidae</taxon>
        <taxon>Mycosphaerellales</taxon>
        <taxon>Mycosphaerellaceae</taxon>
        <taxon>Zymoseptoria</taxon>
    </lineage>
</organism>
<evidence type="ECO:0000313" key="3">
    <source>
        <dbReference type="Proteomes" id="UP000008062"/>
    </source>
</evidence>
<dbReference type="AlphaFoldDB" id="F9X509"/>
<accession>F9X509</accession>
<dbReference type="InParanoid" id="F9X509"/>
<dbReference type="EMBL" id="CM001198">
    <property type="protein sequence ID" value="EGP88800.1"/>
    <property type="molecule type" value="Genomic_DNA"/>
</dbReference>
<keyword evidence="3" id="KW-1185">Reference proteome</keyword>
<dbReference type="GeneID" id="13395626"/>
<proteinExistence type="predicted"/>
<feature type="region of interest" description="Disordered" evidence="1">
    <location>
        <begin position="44"/>
        <end position="74"/>
    </location>
</feature>
<sequence length="74" mass="8290">MHSAQVDLMCSSRVSAARHAENLTRYQGLLDERTRSRGLRAREFETYNAGPGPAGRPFDSILAARQNRRTKSSL</sequence>
<gene>
    <name evidence="2" type="ORF">MYCGRDRAFT_103703</name>
</gene>
<dbReference type="Proteomes" id="UP000008062">
    <property type="component" value="Chromosome 3"/>
</dbReference>